<evidence type="ECO:0000313" key="2">
    <source>
        <dbReference type="EMBL" id="ACF43513.1"/>
    </source>
</evidence>
<dbReference type="KEGG" id="pph:Ppha_1242"/>
<keyword evidence="1" id="KW-0472">Membrane</keyword>
<dbReference type="Proteomes" id="UP000002724">
    <property type="component" value="Chromosome"/>
</dbReference>
<keyword evidence="1" id="KW-1133">Transmembrane helix</keyword>
<feature type="transmembrane region" description="Helical" evidence="1">
    <location>
        <begin position="6"/>
        <end position="25"/>
    </location>
</feature>
<dbReference type="AlphaFoldDB" id="B4SGV0"/>
<keyword evidence="1" id="KW-0812">Transmembrane</keyword>
<dbReference type="STRING" id="324925.Ppha_1242"/>
<proteinExistence type="predicted"/>
<sequence length="84" mass="9867">MTRCYRITVIYCSYRVLIAIVYFLFAKRVILPKGFHNPCIFRMDKKTLSERDVEDNKQFLCDGVQQALKDELKACLSIDKRAKS</sequence>
<protein>
    <submittedName>
        <fullName evidence="2">Uncharacterized protein</fullName>
    </submittedName>
</protein>
<reference evidence="2 3" key="1">
    <citation type="submission" date="2008-06" db="EMBL/GenBank/DDBJ databases">
        <title>Complete sequence of Pelodictyon phaeoclathratiforme BU-1.</title>
        <authorList>
            <consortium name="US DOE Joint Genome Institute"/>
            <person name="Lucas S."/>
            <person name="Copeland A."/>
            <person name="Lapidus A."/>
            <person name="Glavina del Rio T."/>
            <person name="Dalin E."/>
            <person name="Tice H."/>
            <person name="Bruce D."/>
            <person name="Goodwin L."/>
            <person name="Pitluck S."/>
            <person name="Schmutz J."/>
            <person name="Larimer F."/>
            <person name="Land M."/>
            <person name="Hauser L."/>
            <person name="Kyrpides N."/>
            <person name="Mikhailova N."/>
            <person name="Liu Z."/>
            <person name="Li T."/>
            <person name="Zhao F."/>
            <person name="Overmann J."/>
            <person name="Bryant D.A."/>
            <person name="Richardson P."/>
        </authorList>
    </citation>
    <scope>NUCLEOTIDE SEQUENCE [LARGE SCALE GENOMIC DNA]</scope>
    <source>
        <strain evidence="3">DSM 5477 / BU-1</strain>
    </source>
</reference>
<dbReference type="HOGENOM" id="CLU_192969_0_0_10"/>
<keyword evidence="3" id="KW-1185">Reference proteome</keyword>
<accession>B4SGV0</accession>
<gene>
    <name evidence="2" type="ordered locus">Ppha_1242</name>
</gene>
<dbReference type="EMBL" id="CP001110">
    <property type="protein sequence ID" value="ACF43513.1"/>
    <property type="molecule type" value="Genomic_DNA"/>
</dbReference>
<organism evidence="2 3">
    <name type="scientific">Pelodictyon phaeoclathratiforme (strain DSM 5477 / BU-1)</name>
    <dbReference type="NCBI Taxonomy" id="324925"/>
    <lineage>
        <taxon>Bacteria</taxon>
        <taxon>Pseudomonadati</taxon>
        <taxon>Chlorobiota</taxon>
        <taxon>Chlorobiia</taxon>
        <taxon>Chlorobiales</taxon>
        <taxon>Chlorobiaceae</taxon>
        <taxon>Chlorobium/Pelodictyon group</taxon>
        <taxon>Pelodictyon</taxon>
    </lineage>
</organism>
<evidence type="ECO:0000313" key="3">
    <source>
        <dbReference type="Proteomes" id="UP000002724"/>
    </source>
</evidence>
<evidence type="ECO:0000256" key="1">
    <source>
        <dbReference type="SAM" id="Phobius"/>
    </source>
</evidence>
<name>B4SGV0_PELPB</name>